<feature type="non-terminal residue" evidence="1">
    <location>
        <position position="87"/>
    </location>
</feature>
<dbReference type="AlphaFoldDB" id="T1C3S1"/>
<gene>
    <name evidence="1" type="ORF">B1A_10001</name>
</gene>
<dbReference type="PANTHER" id="PTHR43002">
    <property type="entry name" value="GLYCOGEN DEBRANCHING ENZYME"/>
    <property type="match status" value="1"/>
</dbReference>
<comment type="caution">
    <text evidence="1">The sequence shown here is derived from an EMBL/GenBank/DDBJ whole genome shotgun (WGS) entry which is preliminary data.</text>
</comment>
<evidence type="ECO:0000313" key="1">
    <source>
        <dbReference type="EMBL" id="EQD60755.1"/>
    </source>
</evidence>
<dbReference type="EMBL" id="AUZX01007121">
    <property type="protein sequence ID" value="EQD60755.1"/>
    <property type="molecule type" value="Genomic_DNA"/>
</dbReference>
<name>T1C3S1_9ZZZZ</name>
<proteinExistence type="predicted"/>
<protein>
    <submittedName>
        <fullName evidence="1">Putative glycogen debranching enzyme</fullName>
    </submittedName>
</protein>
<reference evidence="1" key="2">
    <citation type="journal article" date="2014" name="ISME J.">
        <title>Microbial stratification in low pH oxic and suboxic macroscopic growths along an acid mine drainage.</title>
        <authorList>
            <person name="Mendez-Garcia C."/>
            <person name="Mesa V."/>
            <person name="Sprenger R.R."/>
            <person name="Richter M."/>
            <person name="Diez M.S."/>
            <person name="Solano J."/>
            <person name="Bargiela R."/>
            <person name="Golyshina O.V."/>
            <person name="Manteca A."/>
            <person name="Ramos J.L."/>
            <person name="Gallego J.R."/>
            <person name="Llorente I."/>
            <person name="Martins Dos Santos V.A."/>
            <person name="Jensen O.N."/>
            <person name="Pelaez A.I."/>
            <person name="Sanchez J."/>
            <person name="Ferrer M."/>
        </authorList>
    </citation>
    <scope>NUCLEOTIDE SEQUENCE</scope>
</reference>
<reference evidence="1" key="1">
    <citation type="submission" date="2013-08" db="EMBL/GenBank/DDBJ databases">
        <authorList>
            <person name="Mendez C."/>
            <person name="Richter M."/>
            <person name="Ferrer M."/>
            <person name="Sanchez J."/>
        </authorList>
    </citation>
    <scope>NUCLEOTIDE SEQUENCE</scope>
</reference>
<accession>T1C3S1</accession>
<organism evidence="1">
    <name type="scientific">mine drainage metagenome</name>
    <dbReference type="NCBI Taxonomy" id="410659"/>
    <lineage>
        <taxon>unclassified sequences</taxon>
        <taxon>metagenomes</taxon>
        <taxon>ecological metagenomes</taxon>
    </lineage>
</organism>
<dbReference type="Gene3D" id="3.20.20.80">
    <property type="entry name" value="Glycosidases"/>
    <property type="match status" value="1"/>
</dbReference>
<sequence length="87" mass="9948">MTFMREDIPKDIRGTYSGLSSPSMIQYFKDLGITSVELMPIHHHVDDMILVRSGLSNYWGYNTIAYFAPDIRYSLGNPGSQVLEFKN</sequence>
<dbReference type="InterPro" id="IPR017853">
    <property type="entry name" value="GH"/>
</dbReference>
<dbReference type="SUPFAM" id="SSF51445">
    <property type="entry name" value="(Trans)glycosidases"/>
    <property type="match status" value="1"/>
</dbReference>